<dbReference type="Proteomes" id="UP000596202">
    <property type="component" value="Chromosome"/>
</dbReference>
<dbReference type="OrthoDB" id="996847at2"/>
<name>A0A9Q6ZHL7_MYROD</name>
<evidence type="ECO:0000313" key="2">
    <source>
        <dbReference type="Proteomes" id="UP000596202"/>
    </source>
</evidence>
<sequence length="219" mass="25362">MKKKINHWYSLGMSIAFILCSFVTYGQRIQQDVFNDLVYKADQYNAKLKKNVFDDLTFTDSNHNTLKFNKAYLQKKMGSNYNELDVKSMFFQDLILDYMQISGYEATYGIDIFGKLTIEDNRGKKLTAKEDIFGILQVKNEGEHKSWDIQTDFSGDMTFKGRNESATLTKNLTGNRVYTDTNSTKIEVSALVWERLVKKNQTEQGAFIQLIEQFLLLSL</sequence>
<dbReference type="RefSeq" id="WP_002992280.1">
    <property type="nucleotide sequence ID" value="NZ_CP068108.1"/>
</dbReference>
<accession>A0A9Q6ZHL7</accession>
<dbReference type="EMBL" id="CP068108">
    <property type="protein sequence ID" value="QQU01630.1"/>
    <property type="molecule type" value="Genomic_DNA"/>
</dbReference>
<evidence type="ECO:0000313" key="1">
    <source>
        <dbReference type="EMBL" id="QQU01630.1"/>
    </source>
</evidence>
<reference evidence="1 2" key="1">
    <citation type="submission" date="2021-01" db="EMBL/GenBank/DDBJ databases">
        <title>FDA dAtabase for Regulatory Grade micrObial Sequences (FDA-ARGOS): Supporting development and validation of Infectious Disease Dx tests.</title>
        <authorList>
            <person name="Sproer C."/>
            <person name="Gronow S."/>
            <person name="Severitt S."/>
            <person name="Schroder I."/>
            <person name="Tallon L."/>
            <person name="Sadzewicz L."/>
            <person name="Zhao X."/>
            <person name="Boylan J."/>
            <person name="Ott S."/>
            <person name="Bowen H."/>
            <person name="Vavikolanu K."/>
            <person name="Mehta A."/>
            <person name="Aluvathingal J."/>
            <person name="Nadendla S."/>
            <person name="Lowell S."/>
            <person name="Myers T."/>
            <person name="Yan Y."/>
            <person name="Sichtig H."/>
        </authorList>
    </citation>
    <scope>NUCLEOTIDE SEQUENCE [LARGE SCALE GENOMIC DNA]</scope>
    <source>
        <strain evidence="1 2">FDAARGOS_1131</strain>
    </source>
</reference>
<organism evidence="1 2">
    <name type="scientific">Myroides odoratus</name>
    <name type="common">Flavobacterium odoratum</name>
    <dbReference type="NCBI Taxonomy" id="256"/>
    <lineage>
        <taxon>Bacteria</taxon>
        <taxon>Pseudomonadati</taxon>
        <taxon>Bacteroidota</taxon>
        <taxon>Flavobacteriia</taxon>
        <taxon>Flavobacteriales</taxon>
        <taxon>Flavobacteriaceae</taxon>
        <taxon>Myroides</taxon>
    </lineage>
</organism>
<dbReference type="GeneID" id="93527556"/>
<gene>
    <name evidence="1" type="ORF">I6I88_07815</name>
</gene>
<protein>
    <submittedName>
        <fullName evidence="1">Uncharacterized protein</fullName>
    </submittedName>
</protein>
<proteinExistence type="predicted"/>
<dbReference type="AlphaFoldDB" id="A0A9Q6ZHL7"/>